<evidence type="ECO:0000259" key="1">
    <source>
        <dbReference type="Pfam" id="PF26567"/>
    </source>
</evidence>
<name>A0A1Q2H1J4_9GAMM</name>
<dbReference type="EMBL" id="CP019628">
    <property type="protein sequence ID" value="AQQ01215.1"/>
    <property type="molecule type" value="Genomic_DNA"/>
</dbReference>
<dbReference type="Pfam" id="PF26567">
    <property type="entry name" value="BstA_C"/>
    <property type="match status" value="1"/>
</dbReference>
<feature type="domain" description="BstA-like C-terminal" evidence="1">
    <location>
        <begin position="158"/>
        <end position="275"/>
    </location>
</feature>
<dbReference type="KEGG" id="paln:B0W48_16410"/>
<dbReference type="RefSeq" id="WP_077537867.1">
    <property type="nucleotide sequence ID" value="NZ_CP019628.1"/>
</dbReference>
<evidence type="ECO:0000313" key="2">
    <source>
        <dbReference type="EMBL" id="AQQ01215.1"/>
    </source>
</evidence>
<proteinExistence type="predicted"/>
<dbReference type="Proteomes" id="UP000188243">
    <property type="component" value="Chromosome"/>
</dbReference>
<protein>
    <recommendedName>
        <fullName evidence="1">BstA-like C-terminal domain-containing protein</fullName>
    </recommendedName>
</protein>
<organism evidence="2 3">
    <name type="scientific">Pseudoalteromonas aliena</name>
    <dbReference type="NCBI Taxonomy" id="247523"/>
    <lineage>
        <taxon>Bacteria</taxon>
        <taxon>Pseudomonadati</taxon>
        <taxon>Pseudomonadota</taxon>
        <taxon>Gammaproteobacteria</taxon>
        <taxon>Alteromonadales</taxon>
        <taxon>Pseudoalteromonadaceae</taxon>
        <taxon>Pseudoalteromonas</taxon>
    </lineage>
</organism>
<sequence>MNQKRLDLVPVKMQEVDNISMGVLPNGETFLSLQGLAKFCGVAPSSIIQLAQDWQKGEAQIRTRGKQLIELIKEWTESDEVPLSLYVQVENNYSISDVTHAVPEAIVMAITDYYAHYAQVTKPEAVRNYRRAAKFGLRKYIYERLDYNEQDRIGESWKLLQERILNNESPQGYFTMFDEATTIIASLIRNNIVVDDSIMPDGSLGIHWARYWKAEGLETKFSPRIKINHSFPESYRQLDPEINAYPISALSEFRTWFQEAYLPQKYPQYIKNKIKDGRDIPLLLAAVLPPSLKSKILPS</sequence>
<dbReference type="InterPro" id="IPR058744">
    <property type="entry name" value="BstA-like_C"/>
</dbReference>
<accession>A0A1Q2H1J4</accession>
<dbReference type="AlphaFoldDB" id="A0A1Q2H1J4"/>
<evidence type="ECO:0000313" key="3">
    <source>
        <dbReference type="Proteomes" id="UP000188243"/>
    </source>
</evidence>
<reference evidence="2 3" key="1">
    <citation type="submission" date="2017-02" db="EMBL/GenBank/DDBJ databases">
        <title>Complete genome sequence of the cold-active Pseudoalteromonas aliena strain EH1 isolated from Arctic seawater.</title>
        <authorList>
            <person name="Kim E."/>
            <person name="Heo E."/>
            <person name="Kim H."/>
            <person name="Kim D."/>
        </authorList>
    </citation>
    <scope>NUCLEOTIDE SEQUENCE [LARGE SCALE GENOMIC DNA]</scope>
    <source>
        <strain evidence="2 3">EH1</strain>
    </source>
</reference>
<gene>
    <name evidence="2" type="ORF">B0W48_16410</name>
</gene>